<dbReference type="Pfam" id="PF00295">
    <property type="entry name" value="Glyco_hydro_28"/>
    <property type="match status" value="1"/>
</dbReference>
<dbReference type="Gene3D" id="2.160.20.10">
    <property type="entry name" value="Single-stranded right-handed beta-helix, Pectin lyase-like"/>
    <property type="match status" value="1"/>
</dbReference>
<dbReference type="EMBL" id="LRBV02000010">
    <property type="status" value="NOT_ANNOTATED_CDS"/>
    <property type="molecule type" value="Genomic_DNA"/>
</dbReference>
<dbReference type="InParanoid" id="A0A7N2MU93"/>
<evidence type="ECO:0008006" key="11">
    <source>
        <dbReference type="Google" id="ProtNLM"/>
    </source>
</evidence>
<reference evidence="9" key="2">
    <citation type="submission" date="2021-01" db="UniProtKB">
        <authorList>
            <consortium name="EnsemblPlants"/>
        </authorList>
    </citation>
    <scope>IDENTIFICATION</scope>
</reference>
<evidence type="ECO:0000256" key="6">
    <source>
        <dbReference type="ARBA" id="ARBA00023295"/>
    </source>
</evidence>
<evidence type="ECO:0000313" key="9">
    <source>
        <dbReference type="EnsemblPlants" id="QL10p063723:mrna"/>
    </source>
</evidence>
<keyword evidence="7" id="KW-0961">Cell wall biogenesis/degradation</keyword>
<dbReference type="SUPFAM" id="SSF51126">
    <property type="entry name" value="Pectin lyase-like"/>
    <property type="match status" value="1"/>
</dbReference>
<protein>
    <recommendedName>
        <fullName evidence="11">Polygalacturonase</fullName>
    </recommendedName>
</protein>
<reference evidence="9 10" key="1">
    <citation type="journal article" date="2016" name="G3 (Bethesda)">
        <title>First Draft Assembly and Annotation of the Genome of a California Endemic Oak Quercus lobata Nee (Fagaceae).</title>
        <authorList>
            <person name="Sork V.L."/>
            <person name="Fitz-Gibbon S.T."/>
            <person name="Puiu D."/>
            <person name="Crepeau M."/>
            <person name="Gugger P.F."/>
            <person name="Sherman R."/>
            <person name="Stevens K."/>
            <person name="Langley C.H."/>
            <person name="Pellegrini M."/>
            <person name="Salzberg S.L."/>
        </authorList>
    </citation>
    <scope>NUCLEOTIDE SEQUENCE [LARGE SCALE GENOMIC DNA]</scope>
    <source>
        <strain evidence="9 10">cv. SW786</strain>
    </source>
</reference>
<dbReference type="PANTHER" id="PTHR31375">
    <property type="match status" value="1"/>
</dbReference>
<keyword evidence="4" id="KW-0964">Secreted</keyword>
<accession>A0A7N2MU93</accession>
<dbReference type="InterPro" id="IPR012334">
    <property type="entry name" value="Pectin_lyas_fold"/>
</dbReference>
<evidence type="ECO:0000256" key="1">
    <source>
        <dbReference type="ARBA" id="ARBA00004191"/>
    </source>
</evidence>
<dbReference type="InterPro" id="IPR011050">
    <property type="entry name" value="Pectin_lyase_fold/virulence"/>
</dbReference>
<sequence>MQPATIYVPAGKFAIGQMTFIGPCYNKVNVMLIGTLVAPSDYTVSGNGILDGQGTSLWAWKASGKSCPLGATTLEFTNSNNIVVSGLTSINSQMFHIVINAYNNVNMQGVKVNAVRNSPNTNGIHVELSSNVTILNSDIQIGDDCISISHGTTNLWIENYYVTITTILYGDAKLVMGSIGWCNIGSLGQNQHEPSVQNMIVKSANFTKTQNGVRIKSWARPSNEFARNVIFQHVNMMNVHNPIIIDQNYCPSGGCPYQASGVKISNVTYQDIHGTSTTEVAVNLNCSSRNPCSIITMESIMLTCENQVAKASCNHASVTSSDSIQLVINCL</sequence>
<evidence type="ECO:0000256" key="4">
    <source>
        <dbReference type="ARBA" id="ARBA00022525"/>
    </source>
</evidence>
<keyword evidence="10" id="KW-1185">Reference proteome</keyword>
<dbReference type="OMA" id="CISISHG"/>
<dbReference type="Gramene" id="QL10p063723:mrna">
    <property type="protein sequence ID" value="QL10p063723:mrna"/>
    <property type="gene ID" value="QL10p063723"/>
</dbReference>
<evidence type="ECO:0000256" key="3">
    <source>
        <dbReference type="ARBA" id="ARBA00022512"/>
    </source>
</evidence>
<dbReference type="Proteomes" id="UP000594261">
    <property type="component" value="Chromosome 10"/>
</dbReference>
<dbReference type="GO" id="GO:0071555">
    <property type="term" value="P:cell wall organization"/>
    <property type="evidence" value="ECO:0007669"/>
    <property type="project" value="UniProtKB-KW"/>
</dbReference>
<keyword evidence="3" id="KW-0134">Cell wall</keyword>
<dbReference type="EnsemblPlants" id="QL10p063723:mrna">
    <property type="protein sequence ID" value="QL10p063723:mrna"/>
    <property type="gene ID" value="QL10p063723"/>
</dbReference>
<organism evidence="9 10">
    <name type="scientific">Quercus lobata</name>
    <name type="common">Valley oak</name>
    <dbReference type="NCBI Taxonomy" id="97700"/>
    <lineage>
        <taxon>Eukaryota</taxon>
        <taxon>Viridiplantae</taxon>
        <taxon>Streptophyta</taxon>
        <taxon>Embryophyta</taxon>
        <taxon>Tracheophyta</taxon>
        <taxon>Spermatophyta</taxon>
        <taxon>Magnoliopsida</taxon>
        <taxon>eudicotyledons</taxon>
        <taxon>Gunneridae</taxon>
        <taxon>Pentapetalae</taxon>
        <taxon>rosids</taxon>
        <taxon>fabids</taxon>
        <taxon>Fagales</taxon>
        <taxon>Fagaceae</taxon>
        <taxon>Quercus</taxon>
    </lineage>
</organism>
<dbReference type="AlphaFoldDB" id="A0A7N2MU93"/>
<proteinExistence type="inferred from homology"/>
<dbReference type="GO" id="GO:0004650">
    <property type="term" value="F:polygalacturonase activity"/>
    <property type="evidence" value="ECO:0007669"/>
    <property type="project" value="InterPro"/>
</dbReference>
<keyword evidence="6 8" id="KW-0326">Glycosidase</keyword>
<comment type="similarity">
    <text evidence="2 8">Belongs to the glycosyl hydrolase 28 family.</text>
</comment>
<evidence type="ECO:0000256" key="8">
    <source>
        <dbReference type="RuleBase" id="RU361169"/>
    </source>
</evidence>
<dbReference type="InterPro" id="IPR000743">
    <property type="entry name" value="Glyco_hydro_28"/>
</dbReference>
<keyword evidence="5 8" id="KW-0378">Hydrolase</keyword>
<comment type="subcellular location">
    <subcellularLocation>
        <location evidence="1">Secreted</location>
        <location evidence="1">Cell wall</location>
    </subcellularLocation>
</comment>
<dbReference type="GO" id="GO:0005975">
    <property type="term" value="P:carbohydrate metabolic process"/>
    <property type="evidence" value="ECO:0007669"/>
    <property type="project" value="InterPro"/>
</dbReference>
<evidence type="ECO:0000256" key="7">
    <source>
        <dbReference type="ARBA" id="ARBA00023316"/>
    </source>
</evidence>
<name>A0A7N2MU93_QUELO</name>
<evidence type="ECO:0000313" key="10">
    <source>
        <dbReference type="Proteomes" id="UP000594261"/>
    </source>
</evidence>
<evidence type="ECO:0000256" key="5">
    <source>
        <dbReference type="ARBA" id="ARBA00022801"/>
    </source>
</evidence>
<evidence type="ECO:0000256" key="2">
    <source>
        <dbReference type="ARBA" id="ARBA00008834"/>
    </source>
</evidence>